<dbReference type="GO" id="GO:0008237">
    <property type="term" value="F:metallopeptidase activity"/>
    <property type="evidence" value="ECO:0007669"/>
    <property type="project" value="InterPro"/>
</dbReference>
<evidence type="ECO:0008006" key="4">
    <source>
        <dbReference type="Google" id="ProtNLM"/>
    </source>
</evidence>
<keyword evidence="3" id="KW-1185">Reference proteome</keyword>
<feature type="chain" id="PRO_5042881944" description="Lysine-specific metallo-endopeptidase domain-containing protein" evidence="1">
    <location>
        <begin position="32"/>
        <end position="346"/>
    </location>
</feature>
<protein>
    <recommendedName>
        <fullName evidence="4">Lysine-specific metallo-endopeptidase domain-containing protein</fullName>
    </recommendedName>
</protein>
<accession>A0AAN8ECC3</accession>
<keyword evidence="1" id="KW-0732">Signal</keyword>
<proteinExistence type="predicted"/>
<dbReference type="Gene3D" id="3.40.390.10">
    <property type="entry name" value="Collagenase (Catalytic Domain)"/>
    <property type="match status" value="1"/>
</dbReference>
<dbReference type="Proteomes" id="UP001316803">
    <property type="component" value="Unassembled WGS sequence"/>
</dbReference>
<dbReference type="AlphaFoldDB" id="A0AAN8ECC3"/>
<name>A0AAN8ECC3_9EURO</name>
<dbReference type="SUPFAM" id="SSF55486">
    <property type="entry name" value="Metalloproteases ('zincins'), catalytic domain"/>
    <property type="match status" value="1"/>
</dbReference>
<reference evidence="2 3" key="1">
    <citation type="submission" date="2022-12" db="EMBL/GenBank/DDBJ databases">
        <title>Genomic features and morphological characterization of a novel Knufia sp. strain isolated from spacecraft assembly facility.</title>
        <authorList>
            <person name="Teixeira M."/>
            <person name="Chander A.M."/>
            <person name="Stajich J.E."/>
            <person name="Venkateswaran K."/>
        </authorList>
    </citation>
    <scope>NUCLEOTIDE SEQUENCE [LARGE SCALE GENOMIC DNA]</scope>
    <source>
        <strain evidence="2 3">FJI-L2-BK-P2</strain>
    </source>
</reference>
<evidence type="ECO:0000313" key="3">
    <source>
        <dbReference type="Proteomes" id="UP001316803"/>
    </source>
</evidence>
<gene>
    <name evidence="2" type="ORF">OHC33_008183</name>
</gene>
<evidence type="ECO:0000313" key="2">
    <source>
        <dbReference type="EMBL" id="KAK5950800.1"/>
    </source>
</evidence>
<comment type="caution">
    <text evidence="2">The sequence shown here is derived from an EMBL/GenBank/DDBJ whole genome shotgun (WGS) entry which is preliminary data.</text>
</comment>
<organism evidence="2 3">
    <name type="scientific">Knufia fluminis</name>
    <dbReference type="NCBI Taxonomy" id="191047"/>
    <lineage>
        <taxon>Eukaryota</taxon>
        <taxon>Fungi</taxon>
        <taxon>Dikarya</taxon>
        <taxon>Ascomycota</taxon>
        <taxon>Pezizomycotina</taxon>
        <taxon>Eurotiomycetes</taxon>
        <taxon>Chaetothyriomycetidae</taxon>
        <taxon>Chaetothyriales</taxon>
        <taxon>Trichomeriaceae</taxon>
        <taxon>Knufia</taxon>
    </lineage>
</organism>
<sequence>MRNTSIRNTAVLAWLWLTNIDLSHHSACARAVPTSVDDTPTVHPLTSTFETSLLEAYPGSPPNTSTSTITLPHDPRAVPPEYNPADYFEYHAFPNPNTQNMVSQALLGAQIMLYTALQTIGAGPPTPNPPATNPSFLRYFNPGDVLTVGSILQGLLAVLGAPDTGVIRDCLAVPKLQIWYLAHPAAPQRCEEIPDWAYVGWCKDQYGNARTCMVICESFFAEYKRFDEVKCEELGPSIDEGFEEDLPIESAALTIVHELMHWEQVTQQLAGLKIVDVKHTRPDTHVVTGAYRAYYAMKTKDSAWKPTGGLLQNADNYAMMVAEIFYGSRCPQRLPWPDPPAHQLEF</sequence>
<evidence type="ECO:0000256" key="1">
    <source>
        <dbReference type="SAM" id="SignalP"/>
    </source>
</evidence>
<dbReference type="InterPro" id="IPR024079">
    <property type="entry name" value="MetalloPept_cat_dom_sf"/>
</dbReference>
<dbReference type="EMBL" id="JAKLMC020000024">
    <property type="protein sequence ID" value="KAK5950800.1"/>
    <property type="molecule type" value="Genomic_DNA"/>
</dbReference>
<feature type="signal peptide" evidence="1">
    <location>
        <begin position="1"/>
        <end position="31"/>
    </location>
</feature>